<feature type="compositionally biased region" description="Basic and acidic residues" evidence="1">
    <location>
        <begin position="228"/>
        <end position="239"/>
    </location>
</feature>
<comment type="caution">
    <text evidence="2">The sequence shown here is derived from an EMBL/GenBank/DDBJ whole genome shotgun (WGS) entry which is preliminary data.</text>
</comment>
<evidence type="ECO:0000256" key="1">
    <source>
        <dbReference type="SAM" id="MobiDB-lite"/>
    </source>
</evidence>
<dbReference type="InterPro" id="IPR010296">
    <property type="entry name" value="DUF899_thioredox"/>
</dbReference>
<feature type="region of interest" description="Disordered" evidence="1">
    <location>
        <begin position="228"/>
        <end position="249"/>
    </location>
</feature>
<dbReference type="Pfam" id="PF05988">
    <property type="entry name" value="DUF899"/>
    <property type="match status" value="1"/>
</dbReference>
<accession>A0ABW1JGE4</accession>
<name>A0ABW1JGE4_9ACTN</name>
<dbReference type="EMBL" id="JBHSRD010000004">
    <property type="protein sequence ID" value="MFC6008436.1"/>
    <property type="molecule type" value="Genomic_DNA"/>
</dbReference>
<dbReference type="Proteomes" id="UP001596189">
    <property type="component" value="Unassembled WGS sequence"/>
</dbReference>
<evidence type="ECO:0000313" key="3">
    <source>
        <dbReference type="Proteomes" id="UP001596189"/>
    </source>
</evidence>
<sequence>MTLPDIVSPEEWRAARVELLAREKQYRRDLDALNADRRRLPMVRVEKDYRFAGPGGEVGLADLFEGRRQLIVQHVMFDPSWDDACPSCSAGIDELSPGLLEHVSSRDTTFALVSRAPLAKIVDYAARKGWDVPWYSSYGSDFNYDFHVTMDADKAVPEYNYRSDADWREHGWPDGLVKPGESAEQPGMSCFLREGDEVFHTYSTFARGSEQLGGAYAFLDMTALGRQEEWEEPKGRADATRAAVPSFQE</sequence>
<dbReference type="RefSeq" id="WP_345714866.1">
    <property type="nucleotide sequence ID" value="NZ_BAABFP010000002.1"/>
</dbReference>
<gene>
    <name evidence="2" type="ORF">ACFQDO_14960</name>
</gene>
<organism evidence="2 3">
    <name type="scientific">Angustibacter luteus</name>
    <dbReference type="NCBI Taxonomy" id="658456"/>
    <lineage>
        <taxon>Bacteria</taxon>
        <taxon>Bacillati</taxon>
        <taxon>Actinomycetota</taxon>
        <taxon>Actinomycetes</taxon>
        <taxon>Kineosporiales</taxon>
        <taxon>Kineosporiaceae</taxon>
    </lineage>
</organism>
<proteinExistence type="predicted"/>
<protein>
    <submittedName>
        <fullName evidence="2">DUF899 domain-containing protein</fullName>
    </submittedName>
</protein>
<reference evidence="3" key="1">
    <citation type="journal article" date="2019" name="Int. J. Syst. Evol. Microbiol.">
        <title>The Global Catalogue of Microorganisms (GCM) 10K type strain sequencing project: providing services to taxonomists for standard genome sequencing and annotation.</title>
        <authorList>
            <consortium name="The Broad Institute Genomics Platform"/>
            <consortium name="The Broad Institute Genome Sequencing Center for Infectious Disease"/>
            <person name="Wu L."/>
            <person name="Ma J."/>
        </authorList>
    </citation>
    <scope>NUCLEOTIDE SEQUENCE [LARGE SCALE GENOMIC DNA]</scope>
    <source>
        <strain evidence="3">KACC 14249</strain>
    </source>
</reference>
<evidence type="ECO:0000313" key="2">
    <source>
        <dbReference type="EMBL" id="MFC6008436.1"/>
    </source>
</evidence>
<keyword evidence="3" id="KW-1185">Reference proteome</keyword>